<reference evidence="2" key="1">
    <citation type="submission" date="2016-11" db="UniProtKB">
        <authorList>
            <consortium name="WormBaseParasite"/>
        </authorList>
    </citation>
    <scope>IDENTIFICATION</scope>
    <source>
        <strain evidence="2">KR3021</strain>
    </source>
</reference>
<evidence type="ECO:0000313" key="2">
    <source>
        <dbReference type="WBParaSite" id="RSKR_0000418600.1"/>
    </source>
</evidence>
<dbReference type="Proteomes" id="UP000095286">
    <property type="component" value="Unplaced"/>
</dbReference>
<dbReference type="WBParaSite" id="RSKR_0000418600.1">
    <property type="protein sequence ID" value="RSKR_0000418600.1"/>
    <property type="gene ID" value="RSKR_0000418600"/>
</dbReference>
<name>A0AC35TUI7_9BILA</name>
<organism evidence="1 2">
    <name type="scientific">Rhabditophanes sp. KR3021</name>
    <dbReference type="NCBI Taxonomy" id="114890"/>
    <lineage>
        <taxon>Eukaryota</taxon>
        <taxon>Metazoa</taxon>
        <taxon>Ecdysozoa</taxon>
        <taxon>Nematoda</taxon>
        <taxon>Chromadorea</taxon>
        <taxon>Rhabditida</taxon>
        <taxon>Tylenchina</taxon>
        <taxon>Panagrolaimomorpha</taxon>
        <taxon>Strongyloidoidea</taxon>
        <taxon>Alloionematidae</taxon>
        <taxon>Rhabditophanes</taxon>
    </lineage>
</organism>
<accession>A0AC35TUI7</accession>
<proteinExistence type="predicted"/>
<evidence type="ECO:0000313" key="1">
    <source>
        <dbReference type="Proteomes" id="UP000095286"/>
    </source>
</evidence>
<sequence length="883" mass="100331">MSQSARAVFYNQPSVTSVSGAEILRAINDKIVVPRIKQKLKEVIASQDDEFRGRISMAEFVDMYKDLATRPELYFLMVRYANKDYLTTEDLQLFLETEQGVSDVTKEMCEEIILKCEPSDEGKNNSLMTVDGFTNFLLTKDSSVFDPAHLNITEDMDHPFKNYFIASSFNTYMVEDQVKGPSSVDGYISALKRSCRVIDLDLWDSIDIEDKNEPMIHNSQISSCRLPLSAALQVIRDLAFETTSYPLFIRLEIHMSLHYQRLAYEMIEDILKELIYHPIEDVRDWTDDKNVPSPKRFQNKILFIGKKYSSESDVGEVIEDDKSTSIMGGKKVHSPKIYILKEFSDLIPNFLEAINVKKEGINATDVNSLSNYDLIPKHHLVTINEGDCLRIMQNYPADLTQVIKEFITRAAPDTLRVDSSNLNPQEFWNFGIQMVALNYQTPGLMMDLQEGKFSANGRCGYVLKPAIMREDLFAPCDRLPYSTQILHLRILSGQTLPRPRGSTVKSDSADPFVVVEIFGIPSDCAEERTKTVRNESVNPNFDESLQFQISVPELALVRFLVLDDDFVGDDFIGQYTIPFECLQSGYRHIPLLNSEGDLIENSTLFIHIAITNRRGGGKKQKRGMSVKLKTNRIQTGMKQIGIKSVDELFKAAVLPLVESIEMRNKMDYALSNWQEQTGLNSMGTIRQGLRLMYSRINSINTNGTPPVSTKLFHRDNTQNKFEEHIPPSFYFEPNEVGHPVMKRRGVFPETLLKTFSSMEALFEKCSIILSKTDSLLTKLEEATKKIGECYEDLPDICITAGLRSQKATRATENFAWNVRLLKSQLALMHKSQLEASDIFTQVFDTAKLLGILKNNNVNNINNSNGDKLHSKAESYEDVNDVQL</sequence>
<protein>
    <submittedName>
        <fullName evidence="2">Phosphoinositide phospholipase C</fullName>
    </submittedName>
</protein>